<dbReference type="Gene3D" id="1.20.1260.90">
    <property type="match status" value="1"/>
</dbReference>
<evidence type="ECO:0000313" key="1">
    <source>
        <dbReference type="EMBL" id="TKI06972.1"/>
    </source>
</evidence>
<dbReference type="EMBL" id="SZPQ01000009">
    <property type="protein sequence ID" value="TKI06972.1"/>
    <property type="molecule type" value="Genomic_DNA"/>
</dbReference>
<keyword evidence="2" id="KW-1185">Reference proteome</keyword>
<gene>
    <name evidence="1" type="ORF">FCN80_08480</name>
</gene>
<organism evidence="1 2">
    <name type="scientific">Martelella alba</name>
    <dbReference type="NCBI Taxonomy" id="2590451"/>
    <lineage>
        <taxon>Bacteria</taxon>
        <taxon>Pseudomonadati</taxon>
        <taxon>Pseudomonadota</taxon>
        <taxon>Alphaproteobacteria</taxon>
        <taxon>Hyphomicrobiales</taxon>
        <taxon>Aurantimonadaceae</taxon>
        <taxon>Martelella</taxon>
    </lineage>
</organism>
<dbReference type="Pfam" id="PF16809">
    <property type="entry name" value="NleF_casp_inhib"/>
    <property type="match status" value="1"/>
</dbReference>
<sequence>MNISCDSLNTVFHEQHPYLPANNINTYVTELAACHFPAEFKNKERADLVHAIQETRGVKARTPLCEHISEIIRSLYTLRFNTFDIINTGTSEVAGRLKTGCSEIQRDDYIRELINYHYLRCEVKDMMEKNELRLDDIERVLRHHHSTALYGDLQALAAVMRGEAQQIPALTYNQGAEQFG</sequence>
<proteinExistence type="predicted"/>
<dbReference type="Proteomes" id="UP000305202">
    <property type="component" value="Unassembled WGS sequence"/>
</dbReference>
<name>A0ABY2SNG5_9HYPH</name>
<dbReference type="InterPro" id="IPR038334">
    <property type="entry name" value="NleF_sf"/>
</dbReference>
<evidence type="ECO:0000313" key="2">
    <source>
        <dbReference type="Proteomes" id="UP000305202"/>
    </source>
</evidence>
<reference evidence="1 2" key="1">
    <citation type="submission" date="2019-04" db="EMBL/GenBank/DDBJ databases">
        <authorList>
            <person name="Li M."/>
            <person name="Gao C."/>
        </authorList>
    </citation>
    <scope>NUCLEOTIDE SEQUENCE [LARGE SCALE GENOMIC DNA]</scope>
    <source>
        <strain evidence="1 2">BGMRC 2031</strain>
    </source>
</reference>
<comment type="caution">
    <text evidence="1">The sequence shown here is derived from an EMBL/GenBank/DDBJ whole genome shotgun (WGS) entry which is preliminary data.</text>
</comment>
<accession>A0ABY2SNG5</accession>
<dbReference type="InterPro" id="IPR031829">
    <property type="entry name" value="NleF"/>
</dbReference>
<dbReference type="RefSeq" id="WP_136989721.1">
    <property type="nucleotide sequence ID" value="NZ_SZPQ01000009.1"/>
</dbReference>
<protein>
    <submittedName>
        <fullName evidence="1">Uncharacterized protein</fullName>
    </submittedName>
</protein>